<comment type="caution">
    <text evidence="2">The sequence shown here is derived from an EMBL/GenBank/DDBJ whole genome shotgun (WGS) entry which is preliminary data.</text>
</comment>
<reference evidence="2 3" key="1">
    <citation type="submission" date="2024-09" db="EMBL/GenBank/DDBJ databases">
        <authorList>
            <person name="Sun Q."/>
            <person name="Mori K."/>
        </authorList>
    </citation>
    <scope>NUCLEOTIDE SEQUENCE [LARGE SCALE GENOMIC DNA]</scope>
    <source>
        <strain evidence="2 3">JCM 13503</strain>
    </source>
</reference>
<protein>
    <submittedName>
        <fullName evidence="2">Transposase</fullName>
    </submittedName>
</protein>
<accession>A0ABV6B6J3</accession>
<organism evidence="2 3">
    <name type="scientific">Deinococcus oregonensis</name>
    <dbReference type="NCBI Taxonomy" id="1805970"/>
    <lineage>
        <taxon>Bacteria</taxon>
        <taxon>Thermotogati</taxon>
        <taxon>Deinococcota</taxon>
        <taxon>Deinococci</taxon>
        <taxon>Deinococcales</taxon>
        <taxon>Deinococcaceae</taxon>
        <taxon>Deinococcus</taxon>
    </lineage>
</organism>
<dbReference type="RefSeq" id="WP_380017275.1">
    <property type="nucleotide sequence ID" value="NZ_JBHLYR010000091.1"/>
</dbReference>
<gene>
    <name evidence="2" type="ORF">ACFFLM_25945</name>
</gene>
<dbReference type="Proteomes" id="UP001589733">
    <property type="component" value="Unassembled WGS sequence"/>
</dbReference>
<dbReference type="EMBL" id="JBHLYR010000091">
    <property type="protein sequence ID" value="MFB9995388.1"/>
    <property type="molecule type" value="Genomic_DNA"/>
</dbReference>
<proteinExistence type="predicted"/>
<dbReference type="SUPFAM" id="SSF53098">
    <property type="entry name" value="Ribonuclease H-like"/>
    <property type="match status" value="1"/>
</dbReference>
<sequence length="125" mass="14275">EATMPAELPLRALQMAIDRRNLAAGLLHHSDRGSQYTSGLFQTALTGRGMICSMSRKGECWDNAVSESFFETLKRELVDEQVYDTREQARRAIFEYIEVYYNRKRLHSTLGYLTPVEADQQALVA</sequence>
<dbReference type="Gene3D" id="3.30.420.10">
    <property type="entry name" value="Ribonuclease H-like superfamily/Ribonuclease H"/>
    <property type="match status" value="1"/>
</dbReference>
<feature type="domain" description="Integrase catalytic" evidence="1">
    <location>
        <begin position="1"/>
        <end position="123"/>
    </location>
</feature>
<evidence type="ECO:0000259" key="1">
    <source>
        <dbReference type="PROSITE" id="PS50994"/>
    </source>
</evidence>
<name>A0ABV6B6J3_9DEIO</name>
<dbReference type="PANTHER" id="PTHR46889:SF4">
    <property type="entry name" value="TRANSPOSASE INSO FOR INSERTION SEQUENCE ELEMENT IS911B-RELATED"/>
    <property type="match status" value="1"/>
</dbReference>
<dbReference type="InterPro" id="IPR012337">
    <property type="entry name" value="RNaseH-like_sf"/>
</dbReference>
<evidence type="ECO:0000313" key="2">
    <source>
        <dbReference type="EMBL" id="MFB9995388.1"/>
    </source>
</evidence>
<feature type="non-terminal residue" evidence="2">
    <location>
        <position position="1"/>
    </location>
</feature>
<dbReference type="InterPro" id="IPR001584">
    <property type="entry name" value="Integrase_cat-core"/>
</dbReference>
<keyword evidence="3" id="KW-1185">Reference proteome</keyword>
<dbReference type="Pfam" id="PF13333">
    <property type="entry name" value="rve_2"/>
    <property type="match status" value="1"/>
</dbReference>
<dbReference type="PROSITE" id="PS50994">
    <property type="entry name" value="INTEGRASE"/>
    <property type="match status" value="1"/>
</dbReference>
<dbReference type="InterPro" id="IPR050900">
    <property type="entry name" value="Transposase_IS3/IS150/IS904"/>
</dbReference>
<evidence type="ECO:0000313" key="3">
    <source>
        <dbReference type="Proteomes" id="UP001589733"/>
    </source>
</evidence>
<dbReference type="PANTHER" id="PTHR46889">
    <property type="entry name" value="TRANSPOSASE INSF FOR INSERTION SEQUENCE IS3B-RELATED"/>
    <property type="match status" value="1"/>
</dbReference>
<dbReference type="InterPro" id="IPR036397">
    <property type="entry name" value="RNaseH_sf"/>
</dbReference>